<dbReference type="PANTHER" id="PTHR12526:SF638">
    <property type="entry name" value="SPORE COAT PROTEIN SA"/>
    <property type="match status" value="1"/>
</dbReference>
<evidence type="ECO:0000313" key="2">
    <source>
        <dbReference type="EMBL" id="SEH97903.1"/>
    </source>
</evidence>
<protein>
    <submittedName>
        <fullName evidence="2">Glycosyltransferase involved in cell wall bisynthesis</fullName>
    </submittedName>
</protein>
<dbReference type="InterPro" id="IPR028098">
    <property type="entry name" value="Glyco_trans_4-like_N"/>
</dbReference>
<proteinExistence type="predicted"/>
<dbReference type="Gene3D" id="3.40.50.2000">
    <property type="entry name" value="Glycogen Phosphorylase B"/>
    <property type="match status" value="2"/>
</dbReference>
<keyword evidence="2" id="KW-0808">Transferase</keyword>
<dbReference type="AlphaFoldDB" id="A0A1H6MJZ0"/>
<dbReference type="GO" id="GO:0016757">
    <property type="term" value="F:glycosyltransferase activity"/>
    <property type="evidence" value="ECO:0007669"/>
    <property type="project" value="TreeGrafter"/>
</dbReference>
<dbReference type="PANTHER" id="PTHR12526">
    <property type="entry name" value="GLYCOSYLTRANSFERASE"/>
    <property type="match status" value="1"/>
</dbReference>
<dbReference type="RefSeq" id="WP_036987992.1">
    <property type="nucleotide sequence ID" value="NZ_LT629972.1"/>
</dbReference>
<accession>A0A1H6MJZ0</accession>
<organism evidence="2 3">
    <name type="scientific">Pseudomonas asplenii</name>
    <dbReference type="NCBI Taxonomy" id="53407"/>
    <lineage>
        <taxon>Bacteria</taxon>
        <taxon>Pseudomonadati</taxon>
        <taxon>Pseudomonadota</taxon>
        <taxon>Gammaproteobacteria</taxon>
        <taxon>Pseudomonadales</taxon>
        <taxon>Pseudomonadaceae</taxon>
        <taxon>Pseudomonas</taxon>
    </lineage>
</organism>
<dbReference type="Proteomes" id="UP000182272">
    <property type="component" value="Chromosome I"/>
</dbReference>
<reference evidence="2 3" key="1">
    <citation type="submission" date="2016-10" db="EMBL/GenBank/DDBJ databases">
        <authorList>
            <person name="de Groot N.N."/>
        </authorList>
    </citation>
    <scope>NUCLEOTIDE SEQUENCE [LARGE SCALE GENOMIC DNA]</scope>
    <source>
        <strain evidence="2 3">LMG 2158</strain>
    </source>
</reference>
<dbReference type="OrthoDB" id="9777346at2"/>
<evidence type="ECO:0000313" key="3">
    <source>
        <dbReference type="Proteomes" id="UP000182272"/>
    </source>
</evidence>
<evidence type="ECO:0000259" key="1">
    <source>
        <dbReference type="Pfam" id="PF13439"/>
    </source>
</evidence>
<name>A0A1H6MJZ0_9PSED</name>
<dbReference type="Pfam" id="PF13692">
    <property type="entry name" value="Glyco_trans_1_4"/>
    <property type="match status" value="1"/>
</dbReference>
<dbReference type="Pfam" id="PF13439">
    <property type="entry name" value="Glyco_transf_4"/>
    <property type="match status" value="1"/>
</dbReference>
<gene>
    <name evidence="2" type="ORF">SAMN05216581_0961</name>
</gene>
<dbReference type="EMBL" id="LT629972">
    <property type="protein sequence ID" value="SEH97903.1"/>
    <property type="molecule type" value="Genomic_DNA"/>
</dbReference>
<feature type="domain" description="Glycosyltransferase subfamily 4-like N-terminal" evidence="1">
    <location>
        <begin position="27"/>
        <end position="147"/>
    </location>
</feature>
<dbReference type="SUPFAM" id="SSF53756">
    <property type="entry name" value="UDP-Glycosyltransferase/glycogen phosphorylase"/>
    <property type="match status" value="1"/>
</dbReference>
<sequence>MWGSWSAYVSLREMGPVGEELLKSGIEVYSLNMNRLSGIFLALPRMAALLRSSKPDVVQTWMYHADFICGLVARLMGLRTIIWGVRTTHPSVGNSLSTSVLARLCALGSRLIPRAIVCAAGVSRQHHVELGYDASKMVVIPNGFNLDAFHVEQTVVEQLRQQLGVEKTATIIGTVGRFNDAKDYKNLIKAAALLLKDRDDLVFLMVGKGLDDTNLELCKWLVEYKVKKYFVLAGEQKDLACYYFLMDIFCLPSRTEGFPNVLGEAMACSRPCVSTDVGDAAFLLGDTGIIVKKEDDAELANGLRGLLEKSSDELDCLGRSAHERIKMNFTMDVCVLQFERLYSSIVSGC</sequence>